<feature type="binding site" evidence="5">
    <location>
        <position position="207"/>
    </location>
    <ligand>
        <name>ATP</name>
        <dbReference type="ChEBI" id="CHEBI:30616"/>
    </ligand>
</feature>
<proteinExistence type="inferred from homology"/>
<protein>
    <recommendedName>
        <fullName evidence="5">ORC1-type DNA replication protein</fullName>
    </recommendedName>
</protein>
<dbReference type="Gene3D" id="3.40.50.300">
    <property type="entry name" value="P-loop containing nucleotide triphosphate hydrolases"/>
    <property type="match status" value="1"/>
</dbReference>
<dbReference type="PANTHER" id="PTHR10763:SF22">
    <property type="entry name" value="ORC1-TYPE DNA REPLICATION PROTEIN"/>
    <property type="match status" value="1"/>
</dbReference>
<dbReference type="InterPro" id="IPR027417">
    <property type="entry name" value="P-loop_NTPase"/>
</dbReference>
<evidence type="ECO:0000256" key="1">
    <source>
        <dbReference type="ARBA" id="ARBA00006184"/>
    </source>
</evidence>
<accession>A0ABD5UK89</accession>
<dbReference type="CDD" id="cd08768">
    <property type="entry name" value="Cdc6_C"/>
    <property type="match status" value="1"/>
</dbReference>
<evidence type="ECO:0000256" key="2">
    <source>
        <dbReference type="ARBA" id="ARBA00022705"/>
    </source>
</evidence>
<reference evidence="8 9" key="1">
    <citation type="journal article" date="2019" name="Int. J. Syst. Evol. Microbiol.">
        <title>The Global Catalogue of Microorganisms (GCM) 10K type strain sequencing project: providing services to taxonomists for standard genome sequencing and annotation.</title>
        <authorList>
            <consortium name="The Broad Institute Genomics Platform"/>
            <consortium name="The Broad Institute Genome Sequencing Center for Infectious Disease"/>
            <person name="Wu L."/>
            <person name="Ma J."/>
        </authorList>
    </citation>
    <scope>NUCLEOTIDE SEQUENCE [LARGE SCALE GENOMIC DNA]</scope>
    <source>
        <strain evidence="8 9">PSRA2</strain>
    </source>
</reference>
<evidence type="ECO:0000313" key="8">
    <source>
        <dbReference type="EMBL" id="MFC6838411.1"/>
    </source>
</evidence>
<dbReference type="InterPro" id="IPR003593">
    <property type="entry name" value="AAA+_ATPase"/>
</dbReference>
<comment type="function">
    <text evidence="5">Involved in regulation of DNA replication.</text>
</comment>
<evidence type="ECO:0000259" key="6">
    <source>
        <dbReference type="SMART" id="SM00382"/>
    </source>
</evidence>
<evidence type="ECO:0000256" key="4">
    <source>
        <dbReference type="ARBA" id="ARBA00022840"/>
    </source>
</evidence>
<dbReference type="SMART" id="SM01074">
    <property type="entry name" value="Cdc6_C"/>
    <property type="match status" value="1"/>
</dbReference>
<dbReference type="InterPro" id="IPR036388">
    <property type="entry name" value="WH-like_DNA-bd_sf"/>
</dbReference>
<dbReference type="InterPro" id="IPR055237">
    <property type="entry name" value="Cdc6_lid"/>
</dbReference>
<sequence length="403" mass="45283">MAMFTPDENIFADEYPLRENYQPQQIQERDQELEKFQNALQPVINGAPPKNIFLYGKTGVGKTVATNYLLNHLQQDAQSYDIDLNVIKQPCNNISSSYQVAVNLLNQLRGPTESVSTTGYPQQDVFNMLYRELDELGGTVLIVLDEIDNIGSNDDILYELPRAESNGYVDDVWPGIIGISNDFTFRDNLSPKVKDTLCEEEIHFPPYDAEELGAILGDRAEKAFHENVLSGDVVPLAAAFAAQDSGSARQGLRLLHKAGELARANDDREVVDDHVRQAQTELERDQLEDGMRELTTQGHLVLCAVSAFEITNVAPVRTQEIYDRYVTYAERVDVDALGERRIRDHLSELSLHGFLQVSQRNDGFHGGSYYEYELNVDLESVVAVLQEISRLEDIPTQLSEASQ</sequence>
<organism evidence="8 9">
    <name type="scientific">Halomarina ordinaria</name>
    <dbReference type="NCBI Taxonomy" id="3033939"/>
    <lineage>
        <taxon>Archaea</taxon>
        <taxon>Methanobacteriati</taxon>
        <taxon>Methanobacteriota</taxon>
        <taxon>Stenosarchaea group</taxon>
        <taxon>Halobacteria</taxon>
        <taxon>Halobacteriales</taxon>
        <taxon>Natronomonadaceae</taxon>
        <taxon>Halomarina</taxon>
    </lineage>
</organism>
<gene>
    <name evidence="8" type="ORF">ACFQHK_18170</name>
</gene>
<dbReference type="SUPFAM" id="SSF52540">
    <property type="entry name" value="P-loop containing nucleoside triphosphate hydrolases"/>
    <property type="match status" value="1"/>
</dbReference>
<evidence type="ECO:0000259" key="7">
    <source>
        <dbReference type="SMART" id="SM01074"/>
    </source>
</evidence>
<feature type="domain" description="Cdc6 C-terminal" evidence="7">
    <location>
        <begin position="301"/>
        <end position="385"/>
    </location>
</feature>
<dbReference type="Pfam" id="PF22703">
    <property type="entry name" value="Cdc6_lid"/>
    <property type="match status" value="1"/>
</dbReference>
<evidence type="ECO:0000313" key="9">
    <source>
        <dbReference type="Proteomes" id="UP001596406"/>
    </source>
</evidence>
<dbReference type="InterPro" id="IPR015163">
    <property type="entry name" value="Cdc6_C"/>
</dbReference>
<dbReference type="Gene3D" id="1.10.10.10">
    <property type="entry name" value="Winged helix-like DNA-binding domain superfamily/Winged helix DNA-binding domain"/>
    <property type="match status" value="1"/>
</dbReference>
<evidence type="ECO:0000256" key="5">
    <source>
        <dbReference type="HAMAP-Rule" id="MF_01407"/>
    </source>
</evidence>
<keyword evidence="4 5" id="KW-0067">ATP-binding</keyword>
<dbReference type="PANTHER" id="PTHR10763">
    <property type="entry name" value="CELL DIVISION CONTROL PROTEIN 6-RELATED"/>
    <property type="match status" value="1"/>
</dbReference>
<feature type="binding site" evidence="5">
    <location>
        <position position="219"/>
    </location>
    <ligand>
        <name>ATP</name>
        <dbReference type="ChEBI" id="CHEBI:30616"/>
    </ligand>
</feature>
<keyword evidence="9" id="KW-1185">Reference proteome</keyword>
<dbReference type="FunFam" id="1.10.8.60:FF:000073">
    <property type="entry name" value="ORC1-type DNA replication protein"/>
    <property type="match status" value="1"/>
</dbReference>
<dbReference type="Pfam" id="PF09079">
    <property type="entry name" value="WHD_Cdc6"/>
    <property type="match status" value="1"/>
</dbReference>
<dbReference type="InterPro" id="IPR036390">
    <property type="entry name" value="WH_DNA-bd_sf"/>
</dbReference>
<dbReference type="AlphaFoldDB" id="A0ABD5UK89"/>
<dbReference type="Gene3D" id="1.10.8.60">
    <property type="match status" value="1"/>
</dbReference>
<feature type="binding site" evidence="5">
    <location>
        <begin position="60"/>
        <end position="64"/>
    </location>
    <ligand>
        <name>ATP</name>
        <dbReference type="ChEBI" id="CHEBI:30616"/>
    </ligand>
</feature>
<dbReference type="Pfam" id="PF13401">
    <property type="entry name" value="AAA_22"/>
    <property type="match status" value="1"/>
</dbReference>
<dbReference type="EMBL" id="JBHSXM010000005">
    <property type="protein sequence ID" value="MFC6838411.1"/>
    <property type="molecule type" value="Genomic_DNA"/>
</dbReference>
<dbReference type="InterPro" id="IPR014277">
    <property type="entry name" value="Orc1/Cdc6_arc"/>
</dbReference>
<dbReference type="SUPFAM" id="SSF46785">
    <property type="entry name" value="Winged helix' DNA-binding domain"/>
    <property type="match status" value="1"/>
</dbReference>
<keyword evidence="2 5" id="KW-0235">DNA replication</keyword>
<evidence type="ECO:0000256" key="3">
    <source>
        <dbReference type="ARBA" id="ARBA00022741"/>
    </source>
</evidence>
<dbReference type="Proteomes" id="UP001596406">
    <property type="component" value="Unassembled WGS sequence"/>
</dbReference>
<name>A0ABD5UK89_9EURY</name>
<keyword evidence="3 5" id="KW-0547">Nucleotide-binding</keyword>
<dbReference type="GO" id="GO:0005524">
    <property type="term" value="F:ATP binding"/>
    <property type="evidence" value="ECO:0007669"/>
    <property type="project" value="UniProtKB-UniRule"/>
</dbReference>
<dbReference type="InterPro" id="IPR050311">
    <property type="entry name" value="ORC1/CDC6"/>
</dbReference>
<dbReference type="InterPro" id="IPR049945">
    <property type="entry name" value="AAA_22"/>
</dbReference>
<comment type="caution">
    <text evidence="8">The sequence shown here is derived from an EMBL/GenBank/DDBJ whole genome shotgun (WGS) entry which is preliminary data.</text>
</comment>
<dbReference type="HAMAP" id="MF_01407">
    <property type="entry name" value="ORC1_type_DNA_replic_protein"/>
    <property type="match status" value="1"/>
</dbReference>
<comment type="similarity">
    <text evidence="1 5">Belongs to the CDC6/cdc18 family.</text>
</comment>
<feature type="domain" description="AAA+ ATPase" evidence="6">
    <location>
        <begin position="48"/>
        <end position="203"/>
    </location>
</feature>
<dbReference type="NCBIfam" id="TIGR02928">
    <property type="entry name" value="orc1/cdc6 family replication initiation protein"/>
    <property type="match status" value="1"/>
</dbReference>
<dbReference type="SMART" id="SM00382">
    <property type="entry name" value="AAA"/>
    <property type="match status" value="1"/>
</dbReference>
<dbReference type="RefSeq" id="WP_304450100.1">
    <property type="nucleotide sequence ID" value="NZ_JARRAH010000005.1"/>
</dbReference>
<dbReference type="GO" id="GO:0006260">
    <property type="term" value="P:DNA replication"/>
    <property type="evidence" value="ECO:0007669"/>
    <property type="project" value="UniProtKB-UniRule"/>
</dbReference>